<accession>A0A9X2HEL7</accession>
<proteinExistence type="predicted"/>
<keyword evidence="2" id="KW-1185">Reference proteome</keyword>
<gene>
    <name evidence="1" type="ORF">NBM05_12935</name>
</gene>
<organism evidence="1 2">
    <name type="scientific">Rothia santali</name>
    <dbReference type="NCBI Taxonomy" id="2949643"/>
    <lineage>
        <taxon>Bacteria</taxon>
        <taxon>Bacillati</taxon>
        <taxon>Actinomycetota</taxon>
        <taxon>Actinomycetes</taxon>
        <taxon>Micrococcales</taxon>
        <taxon>Micrococcaceae</taxon>
        <taxon>Rothia</taxon>
    </lineage>
</organism>
<comment type="caution">
    <text evidence="1">The sequence shown here is derived from an EMBL/GenBank/DDBJ whole genome shotgun (WGS) entry which is preliminary data.</text>
</comment>
<name>A0A9X2HEL7_9MICC</name>
<reference evidence="1" key="1">
    <citation type="submission" date="2022-06" db="EMBL/GenBank/DDBJ databases">
        <title>Rothia sp. isolated from sandalwood seedling.</title>
        <authorList>
            <person name="Tuikhar N."/>
            <person name="Kirdat K."/>
            <person name="Thorat V."/>
            <person name="Swetha P."/>
            <person name="Padma S."/>
            <person name="Sundararaj R."/>
            <person name="Yadav A."/>
        </authorList>
    </citation>
    <scope>NUCLEOTIDE SEQUENCE</scope>
    <source>
        <strain evidence="1">AR01</strain>
    </source>
</reference>
<dbReference type="EMBL" id="JANAFB010000040">
    <property type="protein sequence ID" value="MCP3426885.1"/>
    <property type="molecule type" value="Genomic_DNA"/>
</dbReference>
<evidence type="ECO:0000313" key="1">
    <source>
        <dbReference type="EMBL" id="MCP3426885.1"/>
    </source>
</evidence>
<dbReference type="RefSeq" id="WP_254168204.1">
    <property type="nucleotide sequence ID" value="NZ_JANAFB010000040.1"/>
</dbReference>
<protein>
    <submittedName>
        <fullName evidence="1">Uncharacterized protein</fullName>
    </submittedName>
</protein>
<evidence type="ECO:0000313" key="2">
    <source>
        <dbReference type="Proteomes" id="UP001139502"/>
    </source>
</evidence>
<dbReference type="AlphaFoldDB" id="A0A9X2HEL7"/>
<dbReference type="Proteomes" id="UP001139502">
    <property type="component" value="Unassembled WGS sequence"/>
</dbReference>
<sequence>MSRWNRLRFAGHIAGAGTAGGTRLVLGCWTRTPHGPFADVMVQHPDGRRTLLAPDPWVAEFVASTYTFDEVLQVPVEVRRGGTGAGSQWSVSAGPLRWDLTVGRRSALGWALRAIPGPLGRTLTLARVSDVVARLVMPGVRTLGTAGNERTEWYAARDLHGLAASRASWDGVDLGALTDVDPPADFGFSSTPRRPSLTALTSTVRVAADQAGAFLGKGPRGQRPAG</sequence>